<proteinExistence type="predicted"/>
<name>A0ABP8VMX2_9HYPH</name>
<evidence type="ECO:0000313" key="3">
    <source>
        <dbReference type="Proteomes" id="UP001501699"/>
    </source>
</evidence>
<accession>A0ABP8VMX2</accession>
<feature type="domain" description="Glycine-rich" evidence="1">
    <location>
        <begin position="233"/>
        <end position="447"/>
    </location>
</feature>
<reference evidence="3" key="1">
    <citation type="journal article" date="2019" name="Int. J. Syst. Evol. Microbiol.">
        <title>The Global Catalogue of Microorganisms (GCM) 10K type strain sequencing project: providing services to taxonomists for standard genome sequencing and annotation.</title>
        <authorList>
            <consortium name="The Broad Institute Genomics Platform"/>
            <consortium name="The Broad Institute Genome Sequencing Center for Infectious Disease"/>
            <person name="Wu L."/>
            <person name="Ma J."/>
        </authorList>
    </citation>
    <scope>NUCLEOTIDE SEQUENCE [LARGE SCALE GENOMIC DNA]</scope>
    <source>
        <strain evidence="3">JCM 17714</strain>
    </source>
</reference>
<evidence type="ECO:0000313" key="2">
    <source>
        <dbReference type="EMBL" id="GAA4668169.1"/>
    </source>
</evidence>
<evidence type="ECO:0000259" key="1">
    <source>
        <dbReference type="Pfam" id="PF21722"/>
    </source>
</evidence>
<protein>
    <recommendedName>
        <fullName evidence="1">Glycine-rich domain-containing protein</fullName>
    </recommendedName>
</protein>
<dbReference type="NCBIfam" id="NF041327">
    <property type="entry name" value="Bgr08870_fam"/>
    <property type="match status" value="1"/>
</dbReference>
<organism evidence="2 3">
    <name type="scientific">Bartonella pachyuromydis</name>
    <dbReference type="NCBI Taxonomy" id="931097"/>
    <lineage>
        <taxon>Bacteria</taxon>
        <taxon>Pseudomonadati</taxon>
        <taxon>Pseudomonadota</taxon>
        <taxon>Alphaproteobacteria</taxon>
        <taxon>Hyphomicrobiales</taxon>
        <taxon>Bartonellaceae</taxon>
        <taxon>Bartonella</taxon>
    </lineage>
</organism>
<dbReference type="RefSeq" id="WP_345119641.1">
    <property type="nucleotide sequence ID" value="NZ_BAABJA010000035.1"/>
</dbReference>
<dbReference type="InterPro" id="IPR049304">
    <property type="entry name" value="Gly_rich_dom"/>
</dbReference>
<dbReference type="Pfam" id="PF21722">
    <property type="entry name" value="Gly_rich_2"/>
    <property type="match status" value="1"/>
</dbReference>
<sequence>MSKTKKLDMELPKEGRFISSEFPILRENLTKLDQALIAVEEKADQKAPLQHAHTISDVTGLESALNGKMPAYKTFTFADLSDIEGAKDAANNYVLYKSSNNNFTFGSAVSLLGAHQHKTEDIVGLDDFRAKINQNLTSYGRLKQANEWQSYNKFTNKVTMSGGLELLGNSSFSFLHNGEVITNLSTSGSMLKRPLKIDGEAVYTKSQMDKLITSLVKKTVEILMTESGSIPFPEGVTDDTNVEIWAWGGGGGGGDGARITSNSKSNNFGGGGGGGAQSVRVKTKVSELKKSTTVQIGRGGRGGSNSKYGYAGGTTMIGNIMTVFGGAGGGGGADGAGGMSYVRGSRGGNSSSSGFNGLGGYIFSGGGGGDGGSGHGGSSVFGGGGGGGAGAYNGAGGYGGESEKGGNGGHGCKGSGEGGGGGGGYFNGNDGEINCGGSGGDGAILLKFFI</sequence>
<comment type="caution">
    <text evidence="2">The sequence shown here is derived from an EMBL/GenBank/DDBJ whole genome shotgun (WGS) entry which is preliminary data.</text>
</comment>
<dbReference type="Proteomes" id="UP001501699">
    <property type="component" value="Unassembled WGS sequence"/>
</dbReference>
<gene>
    <name evidence="2" type="ORF">GCM10023262_16660</name>
</gene>
<dbReference type="EMBL" id="BAABJA010000035">
    <property type="protein sequence ID" value="GAA4668169.1"/>
    <property type="molecule type" value="Genomic_DNA"/>
</dbReference>
<keyword evidence="3" id="KW-1185">Reference proteome</keyword>